<protein>
    <submittedName>
        <fullName evidence="1">Uncharacterized protein</fullName>
    </submittedName>
</protein>
<dbReference type="AlphaFoldDB" id="A0A133U3T5"/>
<name>A0A133U3T5_9EURY</name>
<feature type="non-terminal residue" evidence="1">
    <location>
        <position position="1"/>
    </location>
</feature>
<gene>
    <name evidence="1" type="ORF">AKJ61_04050</name>
</gene>
<reference evidence="1 2" key="1">
    <citation type="journal article" date="2016" name="Sci. Rep.">
        <title>Metabolic traits of an uncultured archaeal lineage -MSBL1- from brine pools of the Red Sea.</title>
        <authorList>
            <person name="Mwirichia R."/>
            <person name="Alam I."/>
            <person name="Rashid M."/>
            <person name="Vinu M."/>
            <person name="Ba-Alawi W."/>
            <person name="Anthony Kamau A."/>
            <person name="Kamanda Ngugi D."/>
            <person name="Goker M."/>
            <person name="Klenk H.P."/>
            <person name="Bajic V."/>
            <person name="Stingl U."/>
        </authorList>
    </citation>
    <scope>NUCLEOTIDE SEQUENCE [LARGE SCALE GENOMIC DNA]</scope>
    <source>
        <strain evidence="1">SCGC-AAA259B11</strain>
    </source>
</reference>
<dbReference type="Proteomes" id="UP000070184">
    <property type="component" value="Unassembled WGS sequence"/>
</dbReference>
<comment type="caution">
    <text evidence="1">The sequence shown here is derived from an EMBL/GenBank/DDBJ whole genome shotgun (WGS) entry which is preliminary data.</text>
</comment>
<evidence type="ECO:0000313" key="1">
    <source>
        <dbReference type="EMBL" id="KXA88851.1"/>
    </source>
</evidence>
<sequence>VNGTGTPRFGTWSIDPAFLIGAPSANYQYVALTTNRCMPKQVPAEARDYSSHRLAPSDRVVEGIFL</sequence>
<accession>A0A133U3T5</accession>
<keyword evidence="2" id="KW-1185">Reference proteome</keyword>
<organism evidence="1 2">
    <name type="scientific">candidate division MSBL1 archaeon SCGC-AAA259B11</name>
    <dbReference type="NCBI Taxonomy" id="1698260"/>
    <lineage>
        <taxon>Archaea</taxon>
        <taxon>Methanobacteriati</taxon>
        <taxon>Methanobacteriota</taxon>
        <taxon>candidate division MSBL1</taxon>
    </lineage>
</organism>
<proteinExistence type="predicted"/>
<dbReference type="EMBL" id="LHXK01000074">
    <property type="protein sequence ID" value="KXA88851.1"/>
    <property type="molecule type" value="Genomic_DNA"/>
</dbReference>
<evidence type="ECO:0000313" key="2">
    <source>
        <dbReference type="Proteomes" id="UP000070184"/>
    </source>
</evidence>